<evidence type="ECO:0000256" key="7">
    <source>
        <dbReference type="ARBA" id="ARBA00051587"/>
    </source>
</evidence>
<dbReference type="Pfam" id="PF01041">
    <property type="entry name" value="DegT_DnrJ_EryC1"/>
    <property type="match status" value="1"/>
</dbReference>
<dbReference type="InterPro" id="IPR015422">
    <property type="entry name" value="PyrdxlP-dep_Trfase_small"/>
</dbReference>
<organism evidence="13 14">
    <name type="scientific">Francisella frigiditurris</name>
    <dbReference type="NCBI Taxonomy" id="1542390"/>
    <lineage>
        <taxon>Bacteria</taxon>
        <taxon>Pseudomonadati</taxon>
        <taxon>Pseudomonadota</taxon>
        <taxon>Gammaproteobacteria</taxon>
        <taxon>Thiotrichales</taxon>
        <taxon>Francisellaceae</taxon>
        <taxon>Francisella</taxon>
    </lineage>
</organism>
<dbReference type="InterPro" id="IPR026385">
    <property type="entry name" value="LegC-like"/>
</dbReference>
<dbReference type="InterPro" id="IPR000653">
    <property type="entry name" value="DegT/StrS_aminotransferase"/>
</dbReference>
<evidence type="ECO:0000256" key="11">
    <source>
        <dbReference type="PIRSR" id="PIRSR000390-2"/>
    </source>
</evidence>
<evidence type="ECO:0000256" key="10">
    <source>
        <dbReference type="PIRSR" id="PIRSR000390-1"/>
    </source>
</evidence>
<dbReference type="EMBL" id="CP009654">
    <property type="protein sequence ID" value="APC97075.1"/>
    <property type="molecule type" value="Genomic_DNA"/>
</dbReference>
<dbReference type="NCBIfam" id="TIGR04181">
    <property type="entry name" value="NHT_00031"/>
    <property type="match status" value="1"/>
</dbReference>
<dbReference type="FunFam" id="3.40.640.10:FF:000090">
    <property type="entry name" value="Pyridoxal phosphate-dependent aminotransferase"/>
    <property type="match status" value="1"/>
</dbReference>
<evidence type="ECO:0000313" key="13">
    <source>
        <dbReference type="EMBL" id="APC97075.1"/>
    </source>
</evidence>
<gene>
    <name evidence="13" type="ORF">KX01_1749</name>
</gene>
<dbReference type="Gene3D" id="3.90.1150.10">
    <property type="entry name" value="Aspartate Aminotransferase, domain 1"/>
    <property type="match status" value="1"/>
</dbReference>
<accession>A0A1J0KTR2</accession>
<dbReference type="RefSeq" id="WP_071664604.1">
    <property type="nucleotide sequence ID" value="NZ_CP009654.1"/>
</dbReference>
<evidence type="ECO:0000256" key="6">
    <source>
        <dbReference type="ARBA" id="ARBA00037999"/>
    </source>
</evidence>
<dbReference type="OrthoDB" id="9804264at2"/>
<proteinExistence type="inferred from homology"/>
<evidence type="ECO:0000256" key="5">
    <source>
        <dbReference type="ARBA" id="ARBA00022898"/>
    </source>
</evidence>
<dbReference type="Proteomes" id="UP000182521">
    <property type="component" value="Chromosome"/>
</dbReference>
<dbReference type="GO" id="GO:0102933">
    <property type="term" value="F:GDP-4-dehydro-6-deoxy-D-mannose-4-aminotransferase activity"/>
    <property type="evidence" value="ECO:0007669"/>
    <property type="project" value="UniProtKB-EC"/>
</dbReference>
<keyword evidence="4 13" id="KW-0808">Transferase</keyword>
<sequence>MKTEKIIDFIKQTFSTDSFIPLHEPRFIGNEKKYLNDCIDSTFVSSVGKYVDQFEKEFAEYVGSKHAIAAMNGTASLHIALILADVEYGDEVITQPLTFVATCNAISYCGAKPIFIDVDLDTMGMSPDSLKKFLEENCEVKDNNCINKVTGNTIKTCVPMHTFGHPCKIDEIVRICDEWYITVVEDAAESLGSYYKSKHTGTFGKIGAFSFNGNKIITSGGGGVIVTDDEELAKKAKHLTTTAKVPHSYEYVHNEIGYNYRLPNINAALLVAQLEQLDVFLASKRELAIIYKDFFKDKNGIKFFKEPANSKSNYWLQVVMLDDRQQRDDFLTFTNKHGVMTRPIWRLMSELEMFKDCQKYNLVNAKYLEQRVVNIPSSVRL</sequence>
<dbReference type="PANTHER" id="PTHR30244">
    <property type="entry name" value="TRANSAMINASE"/>
    <property type="match status" value="1"/>
</dbReference>
<feature type="modified residue" description="N6-(pyridoxal phosphate)lysine" evidence="11">
    <location>
        <position position="215"/>
    </location>
</feature>
<evidence type="ECO:0000256" key="8">
    <source>
        <dbReference type="ARBA" id="ARBA00066317"/>
    </source>
</evidence>
<dbReference type="SUPFAM" id="SSF53383">
    <property type="entry name" value="PLP-dependent transferases"/>
    <property type="match status" value="1"/>
</dbReference>
<evidence type="ECO:0000313" key="14">
    <source>
        <dbReference type="Proteomes" id="UP000182521"/>
    </source>
</evidence>
<dbReference type="KEGG" id="frc:KX01_1749"/>
<keyword evidence="14" id="KW-1185">Reference proteome</keyword>
<evidence type="ECO:0000256" key="4">
    <source>
        <dbReference type="ARBA" id="ARBA00022679"/>
    </source>
</evidence>
<evidence type="ECO:0000256" key="12">
    <source>
        <dbReference type="RuleBase" id="RU004508"/>
    </source>
</evidence>
<comment type="pathway">
    <text evidence="2">Bacterial outer membrane biogenesis; LPS O-antigen biosynthesis.</text>
</comment>
<keyword evidence="3 13" id="KW-0032">Aminotransferase</keyword>
<dbReference type="STRING" id="1542390.KX01_1749"/>
<dbReference type="InterPro" id="IPR015421">
    <property type="entry name" value="PyrdxlP-dep_Trfase_major"/>
</dbReference>
<reference evidence="14" key="1">
    <citation type="submission" date="2014-10" db="EMBL/GenBank/DDBJ databases">
        <authorList>
            <person name="Kuske C.R."/>
            <person name="Challacombe J.F."/>
            <person name="Daligault H.E."/>
            <person name="Davenport K.W."/>
            <person name="Johnson S.L."/>
            <person name="Siddaramappa S."/>
            <person name="Petersen J.M."/>
        </authorList>
    </citation>
    <scope>NUCLEOTIDE SEQUENCE [LARGE SCALE GENOMIC DNA]</scope>
    <source>
        <strain evidence="14">CA97-1460</strain>
    </source>
</reference>
<dbReference type="InterPro" id="IPR015424">
    <property type="entry name" value="PyrdxlP-dep_Trfase"/>
</dbReference>
<evidence type="ECO:0000256" key="2">
    <source>
        <dbReference type="ARBA" id="ARBA00005125"/>
    </source>
</evidence>
<comment type="cofactor">
    <cofactor evidence="1">
        <name>pyridoxal 5'-phosphate</name>
        <dbReference type="ChEBI" id="CHEBI:597326"/>
    </cofactor>
</comment>
<keyword evidence="5 11" id="KW-0663">Pyridoxal phosphate</keyword>
<name>A0A1J0KTR2_9GAMM</name>
<dbReference type="GO" id="GO:0030170">
    <property type="term" value="F:pyridoxal phosphate binding"/>
    <property type="evidence" value="ECO:0007669"/>
    <property type="project" value="TreeGrafter"/>
</dbReference>
<dbReference type="GO" id="GO:0000271">
    <property type="term" value="P:polysaccharide biosynthetic process"/>
    <property type="evidence" value="ECO:0007669"/>
    <property type="project" value="TreeGrafter"/>
</dbReference>
<comment type="similarity">
    <text evidence="6 12">Belongs to the DegT/DnrJ/EryC1 family.</text>
</comment>
<dbReference type="CDD" id="cd00616">
    <property type="entry name" value="AHBA_syn"/>
    <property type="match status" value="1"/>
</dbReference>
<feature type="active site" description="Proton acceptor" evidence="10">
    <location>
        <position position="215"/>
    </location>
</feature>
<evidence type="ECO:0000256" key="3">
    <source>
        <dbReference type="ARBA" id="ARBA00022576"/>
    </source>
</evidence>
<dbReference type="PANTHER" id="PTHR30244:SF30">
    <property type="entry name" value="BLR5990 PROTEIN"/>
    <property type="match status" value="1"/>
</dbReference>
<dbReference type="Gene3D" id="3.40.640.10">
    <property type="entry name" value="Type I PLP-dependent aspartate aminotransferase-like (Major domain)"/>
    <property type="match status" value="1"/>
</dbReference>
<dbReference type="EC" id="2.6.1.102" evidence="8"/>
<comment type="catalytic activity">
    <reaction evidence="7">
        <text>GDP-alpha-D-perosamine + 2-oxoglutarate = GDP-4-dehydro-alpha-D-rhamnose + L-glutamate</text>
        <dbReference type="Rhea" id="RHEA:36779"/>
        <dbReference type="ChEBI" id="CHEBI:16810"/>
        <dbReference type="ChEBI" id="CHEBI:29985"/>
        <dbReference type="ChEBI" id="CHEBI:57964"/>
        <dbReference type="ChEBI" id="CHEBI:73996"/>
        <dbReference type="EC" id="2.6.1.102"/>
    </reaction>
</comment>
<dbReference type="AlphaFoldDB" id="A0A1J0KTR2"/>
<evidence type="ECO:0000256" key="1">
    <source>
        <dbReference type="ARBA" id="ARBA00001933"/>
    </source>
</evidence>
<dbReference type="PIRSF" id="PIRSF000390">
    <property type="entry name" value="PLP_StrS"/>
    <property type="match status" value="1"/>
</dbReference>
<protein>
    <recommendedName>
        <fullName evidence="9">GDP-perosamine synthase</fullName>
        <ecNumber evidence="8">2.6.1.102</ecNumber>
    </recommendedName>
</protein>
<evidence type="ECO:0000256" key="9">
    <source>
        <dbReference type="ARBA" id="ARBA00074221"/>
    </source>
</evidence>